<evidence type="ECO:0000313" key="3">
    <source>
        <dbReference type="Proteomes" id="UP001179842"/>
    </source>
</evidence>
<feature type="transmembrane region" description="Helical" evidence="1">
    <location>
        <begin position="222"/>
        <end position="246"/>
    </location>
</feature>
<keyword evidence="1" id="KW-0472">Membrane</keyword>
<keyword evidence="1" id="KW-1133">Transmembrane helix</keyword>
<name>A0ABY8LVT3_9BACT</name>
<protein>
    <submittedName>
        <fullName evidence="2">Uncharacterized protein</fullName>
    </submittedName>
</protein>
<organism evidence="2 3">
    <name type="scientific">Mesomycoplasma lagogenitalium</name>
    <dbReference type="NCBI Taxonomy" id="171286"/>
    <lineage>
        <taxon>Bacteria</taxon>
        <taxon>Bacillati</taxon>
        <taxon>Mycoplasmatota</taxon>
        <taxon>Mycoplasmoidales</taxon>
        <taxon>Metamycoplasmataceae</taxon>
        <taxon>Mesomycoplasma</taxon>
    </lineage>
</organism>
<gene>
    <name evidence="2" type="ORF">QEG99_02190</name>
</gene>
<keyword evidence="3" id="KW-1185">Reference proteome</keyword>
<accession>A0ABY8LVT3</accession>
<feature type="transmembrane region" description="Helical" evidence="1">
    <location>
        <begin position="252"/>
        <end position="273"/>
    </location>
</feature>
<evidence type="ECO:0000313" key="2">
    <source>
        <dbReference type="EMBL" id="WGI36267.1"/>
    </source>
</evidence>
<dbReference type="Proteomes" id="UP001179842">
    <property type="component" value="Chromosome"/>
</dbReference>
<dbReference type="RefSeq" id="WP_280101568.1">
    <property type="nucleotide sequence ID" value="NZ_CP122979.1"/>
</dbReference>
<evidence type="ECO:0000256" key="1">
    <source>
        <dbReference type="SAM" id="Phobius"/>
    </source>
</evidence>
<reference evidence="2" key="1">
    <citation type="submission" date="2023-04" db="EMBL/GenBank/DDBJ databases">
        <title>Completed genome of Mycoplasma lagogenitalium type strain 12MS.</title>
        <authorList>
            <person name="Spergser J."/>
        </authorList>
    </citation>
    <scope>NUCLEOTIDE SEQUENCE</scope>
    <source>
        <strain evidence="2">12MS</strain>
    </source>
</reference>
<sequence>MKISKLILNHGEVLSSVNIVQPLQVLNINKEIDKPKIQHRIHINDSVFSKNIDKNKILLMDKISYEINSINKNFLWESTTEKENVEKIIYENEFINTTERELQFKNAYFKIKNGQISKEEIIKFYENDEEYKKILKSYDEDTTLNSDTNYNDINIITYNKTTGTEENEINIKNNKSNISKKEIKDSLDKISEELKNEFNKQIDLIRRKNNATKEYLKIVEGLNIASAALTTAAWALAAVYIGISAWTFGSMAAHAVAATVQAGVMTYFVKISFDNQYEIKNKIIEVDNFLKSKEVNDFSFLINKKIKDINQWIKDNVYVISADLGVKMRDFFVSYSAGKGVQLFHDSINSVSNKLSNNIVNKLQNMFPLKEIKTINQRIKIMDKLFKKITESISNFLEKMWSKKIILSNTAWASPIGKIIEIIDNIVSGFSIINDFTFFIIQLKA</sequence>
<keyword evidence="1" id="KW-0812">Transmembrane</keyword>
<dbReference type="EMBL" id="CP122979">
    <property type="protein sequence ID" value="WGI36267.1"/>
    <property type="molecule type" value="Genomic_DNA"/>
</dbReference>
<proteinExistence type="predicted"/>